<evidence type="ECO:0000259" key="1">
    <source>
        <dbReference type="Pfam" id="PF03033"/>
    </source>
</evidence>
<evidence type="ECO:0000259" key="2">
    <source>
        <dbReference type="Pfam" id="PF06722"/>
    </source>
</evidence>
<gene>
    <name evidence="3" type="ORF">LNKW23_22390</name>
</gene>
<dbReference type="Pfam" id="PF03033">
    <property type="entry name" value="Glyco_transf_28"/>
    <property type="match status" value="1"/>
</dbReference>
<dbReference type="Gene3D" id="3.40.50.2000">
    <property type="entry name" value="Glycogen Phosphorylase B"/>
    <property type="match status" value="2"/>
</dbReference>
<dbReference type="InterPro" id="IPR004276">
    <property type="entry name" value="GlycoTrans_28_N"/>
</dbReference>
<name>A0ABQ6LIC5_9RHOB</name>
<reference evidence="3 4" key="1">
    <citation type="submission" date="2023-04" db="EMBL/GenBank/DDBJ databases">
        <title>Marinoamorphus aggregata gen. nov., sp. Nov., isolate from tissue of brittle star Ophioplocus japonicus.</title>
        <authorList>
            <person name="Kawano K."/>
            <person name="Sawayama S."/>
            <person name="Nakagawa S."/>
        </authorList>
    </citation>
    <scope>NUCLEOTIDE SEQUENCE [LARGE SCALE GENOMIC DNA]</scope>
    <source>
        <strain evidence="3 4">NKW23</strain>
    </source>
</reference>
<proteinExistence type="predicted"/>
<protein>
    <submittedName>
        <fullName evidence="3">Glycosyltransferase</fullName>
    </submittedName>
</protein>
<dbReference type="RefSeq" id="WP_285671820.1">
    <property type="nucleotide sequence ID" value="NZ_BSYI01000015.1"/>
</dbReference>
<keyword evidence="4" id="KW-1185">Reference proteome</keyword>
<accession>A0ABQ6LIC5</accession>
<dbReference type="Pfam" id="PF06722">
    <property type="entry name" value="EryCIII-like_C"/>
    <property type="match status" value="1"/>
</dbReference>
<dbReference type="PANTHER" id="PTHR48050:SF13">
    <property type="entry name" value="STEROL 3-BETA-GLUCOSYLTRANSFERASE UGT80A2"/>
    <property type="match status" value="1"/>
</dbReference>
<dbReference type="EMBL" id="BSYI01000015">
    <property type="protein sequence ID" value="GMG83026.1"/>
    <property type="molecule type" value="Genomic_DNA"/>
</dbReference>
<evidence type="ECO:0000313" key="4">
    <source>
        <dbReference type="Proteomes" id="UP001239909"/>
    </source>
</evidence>
<evidence type="ECO:0000313" key="3">
    <source>
        <dbReference type="EMBL" id="GMG83026.1"/>
    </source>
</evidence>
<feature type="domain" description="Glycosyltransferase family 28 N-terminal" evidence="1">
    <location>
        <begin position="3"/>
        <end position="81"/>
    </location>
</feature>
<feature type="domain" description="Erythromycin biosynthesis protein CIII-like C-terminal" evidence="2">
    <location>
        <begin position="290"/>
        <end position="392"/>
    </location>
</feature>
<dbReference type="PANTHER" id="PTHR48050">
    <property type="entry name" value="STEROL 3-BETA-GLUCOSYLTRANSFERASE"/>
    <property type="match status" value="1"/>
</dbReference>
<comment type="caution">
    <text evidence="3">The sequence shown here is derived from an EMBL/GenBank/DDBJ whole genome shotgun (WGS) entry which is preliminary data.</text>
</comment>
<dbReference type="SUPFAM" id="SSF53756">
    <property type="entry name" value="UDP-Glycosyltransferase/glycogen phosphorylase"/>
    <property type="match status" value="1"/>
</dbReference>
<dbReference type="InterPro" id="IPR050426">
    <property type="entry name" value="Glycosyltransferase_28"/>
</dbReference>
<organism evidence="3 4">
    <name type="scientific">Paralimibaculum aggregatum</name>
    <dbReference type="NCBI Taxonomy" id="3036245"/>
    <lineage>
        <taxon>Bacteria</taxon>
        <taxon>Pseudomonadati</taxon>
        <taxon>Pseudomonadota</taxon>
        <taxon>Alphaproteobacteria</taxon>
        <taxon>Rhodobacterales</taxon>
        <taxon>Paracoccaceae</taxon>
        <taxon>Paralimibaculum</taxon>
    </lineage>
</organism>
<dbReference type="InterPro" id="IPR010610">
    <property type="entry name" value="EryCIII-like_C"/>
</dbReference>
<dbReference type="Proteomes" id="UP001239909">
    <property type="component" value="Unassembled WGS sequence"/>
</dbReference>
<sequence>MRIAAITLGTRGDVQPILALAKGLAARGHEVTLWAPEGFGPWIGRHGIAARTIEADIRGLMADPEIARILRGQWWALRHVWRSRVLPMVRASLEAVADAAEGADLILHHPKIVGAEDVAEAMGLRRVLASPVPLAPTGDFPVIVSGQRYGRVLNRLSWRLTGLARLPYMGEINRWRRERLGLGPGHRCPRPAPLELCAVSPAVLPRPADWPERVRLTGYWRLAEGEGWAPDPGLARFLAAGPAPVYVGFGSMSATEAGPLTAVVVEAVRRAGLRAVLATGWGGLSAEAAAGAPEAVHVIEGAPHDALFPLMAAAVHHGGAGTTAAALHAGRPMLICPAGVDQPFWGARIAALGCGPAPLPLKRLAPGPLAERLRALTGRPAYAEAAGRIAETLSMEDGIVSAARAIEAFAAT</sequence>
<dbReference type="CDD" id="cd03784">
    <property type="entry name" value="GT1_Gtf-like"/>
    <property type="match status" value="1"/>
</dbReference>
<dbReference type="InterPro" id="IPR002213">
    <property type="entry name" value="UDP_glucos_trans"/>
</dbReference>